<dbReference type="InterPro" id="IPR000488">
    <property type="entry name" value="Death_dom"/>
</dbReference>
<feature type="repeat" description="ANK" evidence="1">
    <location>
        <begin position="525"/>
        <end position="557"/>
    </location>
</feature>
<dbReference type="InterPro" id="IPR002110">
    <property type="entry name" value="Ankyrin_rpt"/>
</dbReference>
<dbReference type="SUPFAM" id="SSF48403">
    <property type="entry name" value="Ankyrin repeat"/>
    <property type="match status" value="1"/>
</dbReference>
<dbReference type="PANTHER" id="PTHR24184:SF11">
    <property type="entry name" value="ANKYRIN REPEAT AND SOCS BOX CONTAINING 3"/>
    <property type="match status" value="1"/>
</dbReference>
<keyword evidence="5" id="KW-1185">Reference proteome</keyword>
<organism evidence="4 5">
    <name type="scientific">Geodia barretti</name>
    <name type="common">Barrett's horny sponge</name>
    <dbReference type="NCBI Taxonomy" id="519541"/>
    <lineage>
        <taxon>Eukaryota</taxon>
        <taxon>Metazoa</taxon>
        <taxon>Porifera</taxon>
        <taxon>Demospongiae</taxon>
        <taxon>Heteroscleromorpha</taxon>
        <taxon>Tetractinellida</taxon>
        <taxon>Astrophorina</taxon>
        <taxon>Geodiidae</taxon>
        <taxon>Geodia</taxon>
    </lineage>
</organism>
<feature type="domain" description="Death" evidence="3">
    <location>
        <begin position="22"/>
        <end position="87"/>
    </location>
</feature>
<feature type="region of interest" description="Disordered" evidence="2">
    <location>
        <begin position="94"/>
        <end position="119"/>
    </location>
</feature>
<dbReference type="InterPro" id="IPR011029">
    <property type="entry name" value="DEATH-like_dom_sf"/>
</dbReference>
<dbReference type="SMART" id="SM00248">
    <property type="entry name" value="ANK"/>
    <property type="match status" value="6"/>
</dbReference>
<dbReference type="Pfam" id="PF12796">
    <property type="entry name" value="Ank_2"/>
    <property type="match status" value="2"/>
</dbReference>
<feature type="region of interest" description="Disordered" evidence="2">
    <location>
        <begin position="588"/>
        <end position="714"/>
    </location>
</feature>
<keyword evidence="1" id="KW-0040">ANK repeat</keyword>
<dbReference type="Gene3D" id="1.10.533.10">
    <property type="entry name" value="Death Domain, Fas"/>
    <property type="match status" value="1"/>
</dbReference>
<name>A0AA35RMX9_GEOBA</name>
<accession>A0AA35RMX9</accession>
<feature type="compositionally biased region" description="Basic and acidic residues" evidence="2">
    <location>
        <begin position="760"/>
        <end position="771"/>
    </location>
</feature>
<evidence type="ECO:0000259" key="3">
    <source>
        <dbReference type="PROSITE" id="PS50017"/>
    </source>
</evidence>
<feature type="compositionally biased region" description="Basic and acidic residues" evidence="2">
    <location>
        <begin position="728"/>
        <end position="742"/>
    </location>
</feature>
<evidence type="ECO:0000256" key="2">
    <source>
        <dbReference type="SAM" id="MobiDB-lite"/>
    </source>
</evidence>
<dbReference type="PANTHER" id="PTHR24184">
    <property type="entry name" value="SI:CH211-189E2.2"/>
    <property type="match status" value="1"/>
</dbReference>
<dbReference type="AlphaFoldDB" id="A0AA35RMX9"/>
<evidence type="ECO:0000313" key="4">
    <source>
        <dbReference type="EMBL" id="CAI8014488.1"/>
    </source>
</evidence>
<proteinExistence type="predicted"/>
<dbReference type="EMBL" id="CASHTH010001366">
    <property type="protein sequence ID" value="CAI8014488.1"/>
    <property type="molecule type" value="Genomic_DNA"/>
</dbReference>
<comment type="caution">
    <text evidence="4">The sequence shown here is derived from an EMBL/GenBank/DDBJ whole genome shotgun (WGS) entry which is preliminary data.</text>
</comment>
<sequence>MAVSSNLDVSNAINQLTVEETRDLVFQMGVPLNVLKDIAAQYDGENRKQNFVQTWLDRNPDASWEKLVAGLRKINKNSLAAEIESEHLSRALVPSSGSPSFPSTSPASVSVSSPSKVDTPDPISNDVFCQEVVTVKVTLEQLQDEFYEVMTRTHSSLSDQEKNDNSFLDRFRDYLLVLPVAKRQVHIRFFTRNEDEILAAETIKKLFAIVSRYCNYTNYEIIFHIVKRFCHELKRRMLNYRDSLTSFEKSTAVDVYLSAISAHPGGAIRKGYIRMTMKINKLPSECKLYEIRELKESIEENAALESHATYIETPLPGSVVVRLLVPEEVGWRVGVVLMSPAFREKHLTYVSTYSTRHLLKDYLKGELLLASSKGDVEAVISLSAAVDHDWIGVVTMMMAVEKFGKAEVISQLLQPGANIDVQDKEGNSLLMIATRMDWTDVVSLLINAGAAQDLQNKEGDSAVILATTYNHLTVLKEFVRAGADFNLQNEDGLTALMISSRSGRADLTETLLLGENISLDIQATNGWSALFFAADNGDTTTAELLVKAGANPHLRDHNGLTALDFAAADDYRAVCRLLKKYMQGQDVRIDEDSSGSTASLEYVETASTTSQESGGDTLSQDSARSIESATNSQESKPFADKSEVTAQTETYDSRPSTAEPEYSKSQDSTAESEEPSSTESQGSVHTSAHSSQEPPSETPEETLQSRAPQAFRDRVKNARAWVKAAFKRLQDRVSRSSKKNLESEGQSQGEEIFQPLPVLQDKELISDRTDPEQNIVDG</sequence>
<feature type="compositionally biased region" description="Low complexity" evidence="2">
    <location>
        <begin position="690"/>
        <end position="705"/>
    </location>
</feature>
<dbReference type="InterPro" id="IPR036770">
    <property type="entry name" value="Ankyrin_rpt-contain_sf"/>
</dbReference>
<feature type="compositionally biased region" description="Polar residues" evidence="2">
    <location>
        <begin position="644"/>
        <end position="656"/>
    </location>
</feature>
<dbReference type="PROSITE" id="PS50088">
    <property type="entry name" value="ANK_REPEAT"/>
    <property type="match status" value="3"/>
</dbReference>
<protein>
    <submittedName>
        <fullName evidence="4">Ankyrin repeat protein MM_0045</fullName>
    </submittedName>
</protein>
<reference evidence="4" key="1">
    <citation type="submission" date="2023-03" db="EMBL/GenBank/DDBJ databases">
        <authorList>
            <person name="Steffen K."/>
            <person name="Cardenas P."/>
        </authorList>
    </citation>
    <scope>NUCLEOTIDE SEQUENCE</scope>
</reference>
<gene>
    <name evidence="4" type="ORF">GBAR_LOCUS9041</name>
</gene>
<dbReference type="GO" id="GO:0007165">
    <property type="term" value="P:signal transduction"/>
    <property type="evidence" value="ECO:0007669"/>
    <property type="project" value="InterPro"/>
</dbReference>
<feature type="repeat" description="ANK" evidence="1">
    <location>
        <begin position="458"/>
        <end position="490"/>
    </location>
</feature>
<dbReference type="Gene3D" id="1.25.40.20">
    <property type="entry name" value="Ankyrin repeat-containing domain"/>
    <property type="match status" value="1"/>
</dbReference>
<dbReference type="PROSITE" id="PS50297">
    <property type="entry name" value="ANK_REP_REGION"/>
    <property type="match status" value="2"/>
</dbReference>
<evidence type="ECO:0000256" key="1">
    <source>
        <dbReference type="PROSITE-ProRule" id="PRU00023"/>
    </source>
</evidence>
<evidence type="ECO:0000313" key="5">
    <source>
        <dbReference type="Proteomes" id="UP001174909"/>
    </source>
</evidence>
<feature type="compositionally biased region" description="Polar residues" evidence="2">
    <location>
        <begin position="594"/>
        <end position="635"/>
    </location>
</feature>
<dbReference type="CDD" id="cd01670">
    <property type="entry name" value="Death"/>
    <property type="match status" value="1"/>
</dbReference>
<dbReference type="Proteomes" id="UP001174909">
    <property type="component" value="Unassembled WGS sequence"/>
</dbReference>
<dbReference type="PROSITE" id="PS50017">
    <property type="entry name" value="DEATH_DOMAIN"/>
    <property type="match status" value="1"/>
</dbReference>
<feature type="region of interest" description="Disordered" evidence="2">
    <location>
        <begin position="727"/>
        <end position="778"/>
    </location>
</feature>
<feature type="repeat" description="ANK" evidence="1">
    <location>
        <begin position="425"/>
        <end position="457"/>
    </location>
</feature>